<evidence type="ECO:0000256" key="1">
    <source>
        <dbReference type="SAM" id="Phobius"/>
    </source>
</evidence>
<accession>A0A0C2WV53</accession>
<gene>
    <name evidence="2" type="ORF">M408DRAFT_110110</name>
</gene>
<protein>
    <submittedName>
        <fullName evidence="2">Uncharacterized protein</fullName>
    </submittedName>
</protein>
<reference evidence="3" key="2">
    <citation type="submission" date="2015-01" db="EMBL/GenBank/DDBJ databases">
        <title>Evolutionary Origins and Diversification of the Mycorrhizal Mutualists.</title>
        <authorList>
            <consortium name="DOE Joint Genome Institute"/>
            <consortium name="Mycorrhizal Genomics Consortium"/>
            <person name="Kohler A."/>
            <person name="Kuo A."/>
            <person name="Nagy L.G."/>
            <person name="Floudas D."/>
            <person name="Copeland A."/>
            <person name="Barry K.W."/>
            <person name="Cichocki N."/>
            <person name="Veneault-Fourrey C."/>
            <person name="LaButti K."/>
            <person name="Lindquist E.A."/>
            <person name="Lipzen A."/>
            <person name="Lundell T."/>
            <person name="Morin E."/>
            <person name="Murat C."/>
            <person name="Riley R."/>
            <person name="Ohm R."/>
            <person name="Sun H."/>
            <person name="Tunlid A."/>
            <person name="Henrissat B."/>
            <person name="Grigoriev I.V."/>
            <person name="Hibbett D.S."/>
            <person name="Martin F."/>
        </authorList>
    </citation>
    <scope>NUCLEOTIDE SEQUENCE [LARGE SCALE GENOMIC DNA]</scope>
    <source>
        <strain evidence="3">MAFF 305830</strain>
    </source>
</reference>
<organism evidence="2 3">
    <name type="scientific">Serendipita vermifera MAFF 305830</name>
    <dbReference type="NCBI Taxonomy" id="933852"/>
    <lineage>
        <taxon>Eukaryota</taxon>
        <taxon>Fungi</taxon>
        <taxon>Dikarya</taxon>
        <taxon>Basidiomycota</taxon>
        <taxon>Agaricomycotina</taxon>
        <taxon>Agaricomycetes</taxon>
        <taxon>Sebacinales</taxon>
        <taxon>Serendipitaceae</taxon>
        <taxon>Serendipita</taxon>
    </lineage>
</organism>
<name>A0A0C2WV53_SERVB</name>
<dbReference type="Proteomes" id="UP000054097">
    <property type="component" value="Unassembled WGS sequence"/>
</dbReference>
<reference evidence="2 3" key="1">
    <citation type="submission" date="2014-04" db="EMBL/GenBank/DDBJ databases">
        <authorList>
            <consortium name="DOE Joint Genome Institute"/>
            <person name="Kuo A."/>
            <person name="Zuccaro A."/>
            <person name="Kohler A."/>
            <person name="Nagy L.G."/>
            <person name="Floudas D."/>
            <person name="Copeland A."/>
            <person name="Barry K.W."/>
            <person name="Cichocki N."/>
            <person name="Veneault-Fourrey C."/>
            <person name="LaButti K."/>
            <person name="Lindquist E.A."/>
            <person name="Lipzen A."/>
            <person name="Lundell T."/>
            <person name="Morin E."/>
            <person name="Murat C."/>
            <person name="Sun H."/>
            <person name="Tunlid A."/>
            <person name="Henrissat B."/>
            <person name="Grigoriev I.V."/>
            <person name="Hibbett D.S."/>
            <person name="Martin F."/>
            <person name="Nordberg H.P."/>
            <person name="Cantor M.N."/>
            <person name="Hua S.X."/>
        </authorList>
    </citation>
    <scope>NUCLEOTIDE SEQUENCE [LARGE SCALE GENOMIC DNA]</scope>
    <source>
        <strain evidence="2 3">MAFF 305830</strain>
    </source>
</reference>
<keyword evidence="1" id="KW-1133">Transmembrane helix</keyword>
<dbReference type="EMBL" id="KN824388">
    <property type="protein sequence ID" value="KIM21282.1"/>
    <property type="molecule type" value="Genomic_DNA"/>
</dbReference>
<dbReference type="AlphaFoldDB" id="A0A0C2WV53"/>
<keyword evidence="1" id="KW-0472">Membrane</keyword>
<evidence type="ECO:0000313" key="2">
    <source>
        <dbReference type="EMBL" id="KIM21282.1"/>
    </source>
</evidence>
<proteinExistence type="predicted"/>
<keyword evidence="1" id="KW-0812">Transmembrane</keyword>
<keyword evidence="3" id="KW-1185">Reference proteome</keyword>
<dbReference type="HOGENOM" id="CLU_2832779_0_0_1"/>
<evidence type="ECO:0000313" key="3">
    <source>
        <dbReference type="Proteomes" id="UP000054097"/>
    </source>
</evidence>
<feature type="transmembrane region" description="Helical" evidence="1">
    <location>
        <begin position="27"/>
        <end position="50"/>
    </location>
</feature>
<sequence>MHPKSQYHARFVFYSSYAVVYTPPRCIPWLLLFTVLLLVQFILTVTWCTWRLYSCYITNEFFVPFL</sequence>